<accession>A0ABR2KRK7</accession>
<sequence length="369" mass="42580">MNIGWIIYIFSYLLIFCERKIFFHPQITFSHSRDAEKVFKHFHSSIGFNENQLVSSFHVNSKCQLCSFTIRNRQTSNSSPKDAIMTSMFYKSFNLIPSLRTLRSTGSKCGMIVFTDSDLYKQINQQLFSFLQDCGCLIINSGDLSTSRKKMLFMTRNLVIHEFLFKNHQFFQRIIIIDLYDTIFQGDPFNTEFLDDTIGFSLETTKIQGSHINGISILYGTEKANKMCLKKLIVNCGTIIGSSQIVLRFLSLFLELANKLSNSQYDNLINTGFPDQAIVNGLICTHTLDDHGIKYHLYTAQEEYISLHKIYRAPNLNFSLGNFLFNSSQYPLLIHLFDRSKNFCQSVLDACPQTFDIPFSYIRCLNVHK</sequence>
<gene>
    <name evidence="1" type="ORF">M9Y10_022110</name>
</gene>
<proteinExistence type="predicted"/>
<reference evidence="1 2" key="1">
    <citation type="submission" date="2024-04" db="EMBL/GenBank/DDBJ databases">
        <title>Tritrichomonas musculus Genome.</title>
        <authorList>
            <person name="Alves-Ferreira E."/>
            <person name="Grigg M."/>
            <person name="Lorenzi H."/>
            <person name="Galac M."/>
        </authorList>
    </citation>
    <scope>NUCLEOTIDE SEQUENCE [LARGE SCALE GENOMIC DNA]</scope>
    <source>
        <strain evidence="1 2">EAF2021</strain>
    </source>
</reference>
<dbReference type="Proteomes" id="UP001470230">
    <property type="component" value="Unassembled WGS sequence"/>
</dbReference>
<keyword evidence="2" id="KW-1185">Reference proteome</keyword>
<comment type="caution">
    <text evidence="1">The sequence shown here is derived from an EMBL/GenBank/DDBJ whole genome shotgun (WGS) entry which is preliminary data.</text>
</comment>
<protein>
    <recommendedName>
        <fullName evidence="3">Nucleotide-diphospho-sugar transferase domain-containing protein</fullName>
    </recommendedName>
</protein>
<evidence type="ECO:0008006" key="3">
    <source>
        <dbReference type="Google" id="ProtNLM"/>
    </source>
</evidence>
<evidence type="ECO:0000313" key="1">
    <source>
        <dbReference type="EMBL" id="KAK8893683.1"/>
    </source>
</evidence>
<organism evidence="1 2">
    <name type="scientific">Tritrichomonas musculus</name>
    <dbReference type="NCBI Taxonomy" id="1915356"/>
    <lineage>
        <taxon>Eukaryota</taxon>
        <taxon>Metamonada</taxon>
        <taxon>Parabasalia</taxon>
        <taxon>Tritrichomonadida</taxon>
        <taxon>Tritrichomonadidae</taxon>
        <taxon>Tritrichomonas</taxon>
    </lineage>
</organism>
<dbReference type="EMBL" id="JAPFFF010000003">
    <property type="protein sequence ID" value="KAK8893683.1"/>
    <property type="molecule type" value="Genomic_DNA"/>
</dbReference>
<name>A0ABR2KRK7_9EUKA</name>
<evidence type="ECO:0000313" key="2">
    <source>
        <dbReference type="Proteomes" id="UP001470230"/>
    </source>
</evidence>